<dbReference type="InterPro" id="IPR021047">
    <property type="entry name" value="Mannosyltransferase_CMT1"/>
</dbReference>
<dbReference type="OrthoDB" id="262547at2759"/>
<proteinExistence type="predicted"/>
<feature type="transmembrane region" description="Helical" evidence="1">
    <location>
        <begin position="69"/>
        <end position="85"/>
    </location>
</feature>
<feature type="transmembrane region" description="Helical" evidence="1">
    <location>
        <begin position="36"/>
        <end position="57"/>
    </location>
</feature>
<dbReference type="PANTHER" id="PTHR34144">
    <property type="entry name" value="CHROMOSOME 8, WHOLE GENOME SHOTGUN SEQUENCE"/>
    <property type="match status" value="1"/>
</dbReference>
<dbReference type="Pfam" id="PF11735">
    <property type="entry name" value="CAP59_mtransfer"/>
    <property type="match status" value="1"/>
</dbReference>
<keyword evidence="3" id="KW-1185">Reference proteome</keyword>
<gene>
    <name evidence="2" type="ORF">K493DRAFT_304523</name>
</gene>
<dbReference type="PANTHER" id="PTHR34144:SF7">
    <property type="entry name" value="EXPORT PROTEIN (CAP59), PUTATIVE (AFU_ORTHOLOGUE AFUA_7G05020)-RELATED"/>
    <property type="match status" value="1"/>
</dbReference>
<accession>A0A1Y1XYT5</accession>
<comment type="caution">
    <text evidence="2">The sequence shown here is derived from an EMBL/GenBank/DDBJ whole genome shotgun (WGS) entry which is preliminary data.</text>
</comment>
<dbReference type="STRING" id="1314790.A0A1Y1XYT5"/>
<dbReference type="EMBL" id="MCFE01000354">
    <property type="protein sequence ID" value="ORX90898.1"/>
    <property type="molecule type" value="Genomic_DNA"/>
</dbReference>
<keyword evidence="1" id="KW-0812">Transmembrane</keyword>
<dbReference type="AlphaFoldDB" id="A0A1Y1XYT5"/>
<dbReference type="InParanoid" id="A0A1Y1XYT5"/>
<evidence type="ECO:0000313" key="3">
    <source>
        <dbReference type="Proteomes" id="UP000193498"/>
    </source>
</evidence>
<dbReference type="Proteomes" id="UP000193498">
    <property type="component" value="Unassembled WGS sequence"/>
</dbReference>
<keyword evidence="1" id="KW-1133">Transmembrane helix</keyword>
<keyword evidence="1" id="KW-0472">Membrane</keyword>
<sequence length="475" mass="55066">MKLTPKRSVAVAAVVSLFLFNFIVLGWCSFSSYLIFYHLVKYILIQTVFLILVYLYSQRSGDPSLLSKPYFQLAIVCFGLVLFIFCVQDLTAPALSAPDIDSSEKYFIAANLYNNEAILPQWSRELLRLVSTLGPASVYISIVESNSKDGTKQFLRKFDKLLDQQGIRHRIRMSDDADTSNRIINRIPFMAEIRNQALEPFYETYSATNQSERYDRILFFNDIVFTSEQILHLLDTNQGNYDMACSIDFDHSGLYDRWVARDRNGRLVSMYYPFIQDLPTQQLLRDRQDFPVYSCWNGVVALDTKPFYAHQSLKFRSSKEGECYSSECFLLPSDLQDYGYKKIFMNPRVLVTYDYTSYFLWNELLRWKFAQVFMEYSGIFPLESDNWIRGNITQERNYECIMRSSTTDNSSSCFVAWCASNNASLEFALLLAAFPSFAELLDLEAIKWLKIVPARSVKANNLSRQRSNAYAKTQK</sequence>
<reference evidence="2 3" key="1">
    <citation type="submission" date="2016-07" db="EMBL/GenBank/DDBJ databases">
        <title>Pervasive Adenine N6-methylation of Active Genes in Fungi.</title>
        <authorList>
            <consortium name="DOE Joint Genome Institute"/>
            <person name="Mondo S.J."/>
            <person name="Dannebaum R.O."/>
            <person name="Kuo R.C."/>
            <person name="Labutti K."/>
            <person name="Haridas S."/>
            <person name="Kuo A."/>
            <person name="Salamov A."/>
            <person name="Ahrendt S.R."/>
            <person name="Lipzen A."/>
            <person name="Sullivan W."/>
            <person name="Andreopoulos W.B."/>
            <person name="Clum A."/>
            <person name="Lindquist E."/>
            <person name="Daum C."/>
            <person name="Ramamoorthy G.K."/>
            <person name="Gryganskyi A."/>
            <person name="Culley D."/>
            <person name="Magnuson J.K."/>
            <person name="James T.Y."/>
            <person name="O'Malley M.A."/>
            <person name="Stajich J.E."/>
            <person name="Spatafora J.W."/>
            <person name="Visel A."/>
            <person name="Grigoriev I.V."/>
        </authorList>
    </citation>
    <scope>NUCLEOTIDE SEQUENCE [LARGE SCALE GENOMIC DNA]</scope>
    <source>
        <strain evidence="2 3">CBS 931.73</strain>
    </source>
</reference>
<evidence type="ECO:0000256" key="1">
    <source>
        <dbReference type="SAM" id="Phobius"/>
    </source>
</evidence>
<organism evidence="2 3">
    <name type="scientific">Basidiobolus meristosporus CBS 931.73</name>
    <dbReference type="NCBI Taxonomy" id="1314790"/>
    <lineage>
        <taxon>Eukaryota</taxon>
        <taxon>Fungi</taxon>
        <taxon>Fungi incertae sedis</taxon>
        <taxon>Zoopagomycota</taxon>
        <taxon>Entomophthoromycotina</taxon>
        <taxon>Basidiobolomycetes</taxon>
        <taxon>Basidiobolales</taxon>
        <taxon>Basidiobolaceae</taxon>
        <taxon>Basidiobolus</taxon>
    </lineage>
</organism>
<protein>
    <recommendedName>
        <fullName evidence="4">Glycosyltransferase family 69 protein</fullName>
    </recommendedName>
</protein>
<evidence type="ECO:0008006" key="4">
    <source>
        <dbReference type="Google" id="ProtNLM"/>
    </source>
</evidence>
<evidence type="ECO:0000313" key="2">
    <source>
        <dbReference type="EMBL" id="ORX90898.1"/>
    </source>
</evidence>
<name>A0A1Y1XYT5_9FUNG</name>